<dbReference type="GO" id="GO:0016791">
    <property type="term" value="F:phosphatase activity"/>
    <property type="evidence" value="ECO:0007669"/>
    <property type="project" value="UniProtKB-ARBA"/>
</dbReference>
<dbReference type="SUPFAM" id="SSF48334">
    <property type="entry name" value="DNA repair protein MutS, domain III"/>
    <property type="match status" value="1"/>
</dbReference>
<evidence type="ECO:0000256" key="1">
    <source>
        <dbReference type="ARBA" id="ARBA00022723"/>
    </source>
</evidence>
<dbReference type="InterPro" id="IPR017455">
    <property type="entry name" value="Znf_FYVE-rel"/>
</dbReference>
<dbReference type="CDD" id="cd07067">
    <property type="entry name" value="HP_PGM_like"/>
    <property type="match status" value="1"/>
</dbReference>
<feature type="region of interest" description="Disordered" evidence="8">
    <location>
        <begin position="226"/>
        <end position="246"/>
    </location>
</feature>
<dbReference type="Gene3D" id="3.40.50.1240">
    <property type="entry name" value="Phosphoglycerate mutase-like"/>
    <property type="match status" value="1"/>
</dbReference>
<keyword evidence="1" id="KW-0479">Metal-binding</keyword>
<reference evidence="10 11" key="1">
    <citation type="submission" date="2015-01" db="EMBL/GenBank/DDBJ databases">
        <title>Evolution of Trichinella species and genotypes.</title>
        <authorList>
            <person name="Korhonen P.K."/>
            <person name="Edoardo P."/>
            <person name="Giuseppe L.R."/>
            <person name="Gasser R.B."/>
        </authorList>
    </citation>
    <scope>NUCLEOTIDE SEQUENCE [LARGE SCALE GENOMIC DNA]</scope>
    <source>
        <strain evidence="10">ISS37</strain>
    </source>
</reference>
<feature type="compositionally biased region" description="Basic and acidic residues" evidence="8">
    <location>
        <begin position="227"/>
        <end position="237"/>
    </location>
</feature>
<keyword evidence="3 7" id="KW-0863">Zinc-finger</keyword>
<dbReference type="Gene3D" id="3.40.50.300">
    <property type="entry name" value="P-loop containing nucleotide triphosphate hydrolases"/>
    <property type="match status" value="1"/>
</dbReference>
<dbReference type="InterPro" id="IPR007696">
    <property type="entry name" value="DNA_mismatch_repair_MutS_core"/>
</dbReference>
<protein>
    <submittedName>
        <fullName evidence="10">MutS-like protein 5</fullName>
    </submittedName>
</protein>
<dbReference type="InterPro" id="IPR022557">
    <property type="entry name" value="SARA-like_C"/>
</dbReference>
<dbReference type="Gene3D" id="1.10.1420.10">
    <property type="match status" value="1"/>
</dbReference>
<dbReference type="SMART" id="SM00533">
    <property type="entry name" value="MUTSd"/>
    <property type="match status" value="1"/>
</dbReference>
<evidence type="ECO:0000256" key="7">
    <source>
        <dbReference type="PROSITE-ProRule" id="PRU00091"/>
    </source>
</evidence>
<dbReference type="SUPFAM" id="SSF52540">
    <property type="entry name" value="P-loop containing nucleoside triphosphate hydrolases"/>
    <property type="match status" value="1"/>
</dbReference>
<proteinExistence type="predicted"/>
<evidence type="ECO:0000313" key="11">
    <source>
        <dbReference type="Proteomes" id="UP000054630"/>
    </source>
</evidence>
<dbReference type="GO" id="GO:0016197">
    <property type="term" value="P:endosomal transport"/>
    <property type="evidence" value="ECO:0007669"/>
    <property type="project" value="TreeGrafter"/>
</dbReference>
<dbReference type="SMART" id="SM00534">
    <property type="entry name" value="MUTSac"/>
    <property type="match status" value="1"/>
</dbReference>
<dbReference type="GO" id="GO:0031901">
    <property type="term" value="C:early endosome membrane"/>
    <property type="evidence" value="ECO:0007669"/>
    <property type="project" value="TreeGrafter"/>
</dbReference>
<dbReference type="GO" id="GO:0006298">
    <property type="term" value="P:mismatch repair"/>
    <property type="evidence" value="ECO:0007669"/>
    <property type="project" value="InterPro"/>
</dbReference>
<keyword evidence="11" id="KW-1185">Reference proteome</keyword>
<dbReference type="SUPFAM" id="SSF53254">
    <property type="entry name" value="Phosphoglycerate mutase-like"/>
    <property type="match status" value="1"/>
</dbReference>
<feature type="compositionally biased region" description="Basic and acidic residues" evidence="8">
    <location>
        <begin position="302"/>
        <end position="315"/>
    </location>
</feature>
<dbReference type="SMART" id="SM00064">
    <property type="entry name" value="FYVE"/>
    <property type="match status" value="1"/>
</dbReference>
<keyword evidence="6" id="KW-0238">DNA-binding</keyword>
<dbReference type="Pfam" id="PF11979">
    <property type="entry name" value="SARA_C"/>
    <property type="match status" value="2"/>
</dbReference>
<dbReference type="Pfam" id="PF00488">
    <property type="entry name" value="MutS_V"/>
    <property type="match status" value="1"/>
</dbReference>
<dbReference type="STRING" id="6336.A0A0V0RZU3"/>
<dbReference type="GO" id="GO:0030983">
    <property type="term" value="F:mismatched DNA binding"/>
    <property type="evidence" value="ECO:0007669"/>
    <property type="project" value="InterPro"/>
</dbReference>
<dbReference type="EMBL" id="JYDL01000054">
    <property type="protein sequence ID" value="KRX19903.1"/>
    <property type="molecule type" value="Genomic_DNA"/>
</dbReference>
<dbReference type="CDD" id="cd15729">
    <property type="entry name" value="FYVE_endofin"/>
    <property type="match status" value="1"/>
</dbReference>
<dbReference type="InterPro" id="IPR036187">
    <property type="entry name" value="DNA_mismatch_repair_MutS_sf"/>
</dbReference>
<feature type="domain" description="FYVE-type" evidence="9">
    <location>
        <begin position="133"/>
        <end position="192"/>
    </location>
</feature>
<dbReference type="InterPro" id="IPR013083">
    <property type="entry name" value="Znf_RING/FYVE/PHD"/>
</dbReference>
<evidence type="ECO:0000256" key="5">
    <source>
        <dbReference type="ARBA" id="ARBA00022840"/>
    </source>
</evidence>
<dbReference type="GO" id="GO:0008270">
    <property type="term" value="F:zinc ion binding"/>
    <property type="evidence" value="ECO:0007669"/>
    <property type="project" value="UniProtKB-KW"/>
</dbReference>
<dbReference type="PROSITE" id="PS00486">
    <property type="entry name" value="DNA_MISMATCH_REPAIR_2"/>
    <property type="match status" value="1"/>
</dbReference>
<keyword evidence="5" id="KW-0067">ATP-binding</keyword>
<evidence type="ECO:0000256" key="2">
    <source>
        <dbReference type="ARBA" id="ARBA00022741"/>
    </source>
</evidence>
<keyword evidence="2" id="KW-0547">Nucleotide-binding</keyword>
<dbReference type="Gene3D" id="3.30.1360.220">
    <property type="entry name" value="Domain of unknown function (DUF3480), N-terminal subdomain"/>
    <property type="match status" value="1"/>
</dbReference>
<sequence length="2005" mass="227824">MVNGYEENLQNDSLSSKGDGSEIDAEVERVLTFIVLQTCTLFDEKDSALIHQMEENADRLNSRSASLLGFPDAGSSMPCSGKICESSLRVELTSDELSSVNLLDRSDHSDSKWAIMAVFKERIGLVPPEWIPDEQWRICMSCSARFTLIKRRHHCRACGRVLCCDCCHLRVKLQYLENKKARVCQLCASLLDQCIFCSTLNLCAKVLNLRLIFFLISSYTAVESDESEAHRRGRNDDSQQGSAEQISSDVLRASCVLKKSAYPKAQSKNVTFEDGVCPGEVDSRRVNMFADSLSSSHTVQPKNDKRDRRSREKESLLPNTAALPPSTFQKCSTELQMTYTAVCRDEDLKVLLNEGKEVVFHIKRNLSVNVKLMQDSSLAKPFFWRFISNGFCNLGISEKMFFLERTNDEILPPRDMFLYYNQLYNKFLDGELTNDSDCSFVDVIPGCFPFGFLGNKENAAVLFFRPNRTIINEHKLPKTYYHIGLLVHRSEMIWAEILPLRLLLRFGFSDGVYPWSVVSSPMRCSFFGETGHTVMSLLNDMRNFTYTIPMVTNSMITVDKKLVVITIAEDSYQQDIDSGTYVTKRFSKNRSSSPEVTGSAFIIFNASLKSASLAVKNSIVEDGVMVQIHLDNLNDLRECLRNKKDYFLKSNEEGGCSLEIRWDAHITASSNFSIASHIDSYNLDLKYRYLLPFRFVEAYRDGQLVRLTDVFTLPVDVNETLHSEPESFAASCRRIASATCKALLQFAEDLLVENSSVVSLRLFMSADVIDYKFSVKSQSLLRMMMAALDDAIVSVLHLEAINSISSWKAEFIFRFLNQIFHSFTIEKRKLSFLFRTMSTACSAMKCRNEFVVAQSGIGDDGEPSFQKKSCSKMSSEEDDLDPKKTIRVALNTCNTTKGLAVRKSRRRRVRRSMKQPDMSNRRGGSDAIPKLMMMRHGERLDSCRFDIRRCFESGSYTPLQLNHPSFLQTRGNGQLISCIEDWVEDTPLSNMGRASAFLMGRAMAREDEALDYVFASPAHRCVETADEVVRGYESVFDFLPEYKLKVKIEDGLFEFGFGKLNRVPPFLSLTALKEQYSVDENYVPFFPREKLSIDESYVEFVRRTQAVVEHFARFSIANKCSTLLVSHAPYMDALTSLYKGREPRDPNDWIRLVQNTPYLYMRAVKWNGKKWVCCPPPTNVKMIVTYLCDLHQTTFFDMIIFLFRHVVYKYTVFITSFKNIYIKMSAFNRNSAALEDFCFDTSSFSDEIESHSGQTVLCIYLSNQKLGAAYYDTDSSKIFTLNDVAESMNEFSLLIDGNQQIFHVNDENRFVVLVLNQVRPTTILLSSKADERLCKLIDDFQNSKCQQNADVEEAENENDLIVVAASEFELSRCKNTVERFISSIGSGHASVEDKIRATLFVDMESVCMIRALGVLINYCEIESISTDHFGRPVAFCLRSFEVNDMLVMDDNAYESLQIFKKQFHPSVYKAGRDGFKEGFGLYSVCNRCCSSVGAAKLRRWFLRPTRNLNKLKQRLDSIEILSCDSNFHFIQAVQKPLKQIKSVTAIFNRLRAAKVNPSDWISLYKTINACIFVAEFLKNRKNLKFILLEVDFKAMVEERQFTVKPGIDRLLDEKKELLKRLPELLTEVIKSEIDNLPFPPAACTCVYIPTIGYLIAVPRSRSCSKDGDYEKPGLEFMFITNDRVHYKNETMRQLDAELGDVKLDIKDLESSIMISLQNFVLKHATAIQHAVECAATVDCLISMALTAREYNWVRPELVEENVIDITGSRHPLQELCTAPFVNNSVKSDETEFGKMHVLTGPNACGKSVYLKQVGLLVYLAHIGSFVPASAARIGLVDRICTRLHSTGSINDGMSTFAADVKQMAMATKYATKKSLIIIDEFGKGTLTDVGVALLGACLTYWLERDKCPHVFVSTHLHRLFNILPQSTLLRYNTMKVMRQGEDVLFLYSICEGQATESYAACAASKAGLPERVCSRIRQVCQNQKRGYQLFRPESTAEEIKEEFKR</sequence>
<dbReference type="InterPro" id="IPR013078">
    <property type="entry name" value="His_Pase_superF_clade-1"/>
</dbReference>
<evidence type="ECO:0000256" key="8">
    <source>
        <dbReference type="SAM" id="MobiDB-lite"/>
    </source>
</evidence>
<dbReference type="SMART" id="SM01421">
    <property type="entry name" value="DUF3480"/>
    <property type="match status" value="1"/>
</dbReference>
<dbReference type="Pfam" id="PF00300">
    <property type="entry name" value="His_Phos_1"/>
    <property type="match status" value="1"/>
</dbReference>
<dbReference type="OrthoDB" id="29596at2759"/>
<accession>A0A0V0RZU3</accession>
<dbReference type="SUPFAM" id="SSF57903">
    <property type="entry name" value="FYVE/PHD zinc finger"/>
    <property type="match status" value="1"/>
</dbReference>
<dbReference type="PANTHER" id="PTHR46319:SF3">
    <property type="entry name" value="ZINC FINGER FYVE DOMAIN-CONTAINING PROTEIN"/>
    <property type="match status" value="1"/>
</dbReference>
<dbReference type="Pfam" id="PF05192">
    <property type="entry name" value="MutS_III"/>
    <property type="match status" value="1"/>
</dbReference>
<feature type="region of interest" description="Disordered" evidence="8">
    <location>
        <begin position="904"/>
        <end position="926"/>
    </location>
</feature>
<evidence type="ECO:0000259" key="9">
    <source>
        <dbReference type="PROSITE" id="PS50178"/>
    </source>
</evidence>
<feature type="compositionally biased region" description="Basic residues" evidence="8">
    <location>
        <begin position="904"/>
        <end position="913"/>
    </location>
</feature>
<dbReference type="InterPro" id="IPR027417">
    <property type="entry name" value="P-loop_NTPase"/>
</dbReference>
<evidence type="ECO:0000313" key="10">
    <source>
        <dbReference type="EMBL" id="KRX19903.1"/>
    </source>
</evidence>
<name>A0A0V0RZU3_9BILA</name>
<feature type="region of interest" description="Disordered" evidence="8">
    <location>
        <begin position="1"/>
        <end position="20"/>
    </location>
</feature>
<evidence type="ECO:0000256" key="6">
    <source>
        <dbReference type="ARBA" id="ARBA00023125"/>
    </source>
</evidence>
<evidence type="ECO:0000256" key="3">
    <source>
        <dbReference type="ARBA" id="ARBA00022771"/>
    </source>
</evidence>
<dbReference type="Gene3D" id="3.30.500.40">
    <property type="match status" value="1"/>
</dbReference>
<dbReference type="PANTHER" id="PTHR46319">
    <property type="entry name" value="ZINC FINGER FYVE DOMAIN-CONTAINING PROTEIN"/>
    <property type="match status" value="1"/>
</dbReference>
<gene>
    <name evidence="10" type="primary">MSH5</name>
    <name evidence="10" type="ORF">T07_6307</name>
</gene>
<evidence type="ECO:0000256" key="4">
    <source>
        <dbReference type="ARBA" id="ARBA00022833"/>
    </source>
</evidence>
<organism evidence="10 11">
    <name type="scientific">Trichinella nelsoni</name>
    <dbReference type="NCBI Taxonomy" id="6336"/>
    <lineage>
        <taxon>Eukaryota</taxon>
        <taxon>Metazoa</taxon>
        <taxon>Ecdysozoa</taxon>
        <taxon>Nematoda</taxon>
        <taxon>Enoplea</taxon>
        <taxon>Dorylaimia</taxon>
        <taxon>Trichinellida</taxon>
        <taxon>Trichinellidae</taxon>
        <taxon>Trichinella</taxon>
    </lineage>
</organism>
<keyword evidence="4" id="KW-0862">Zinc</keyword>
<dbReference type="InterPro" id="IPR000306">
    <property type="entry name" value="Znf_FYVE"/>
</dbReference>
<comment type="caution">
    <text evidence="10">The sequence shown here is derived from an EMBL/GenBank/DDBJ whole genome shotgun (WGS) entry which is preliminary data.</text>
</comment>
<dbReference type="Proteomes" id="UP000054630">
    <property type="component" value="Unassembled WGS sequence"/>
</dbReference>
<dbReference type="InterPro" id="IPR011011">
    <property type="entry name" value="Znf_FYVE_PHD"/>
</dbReference>
<dbReference type="Gene3D" id="3.30.40.10">
    <property type="entry name" value="Zinc/RING finger domain, C3HC4 (zinc finger)"/>
    <property type="match status" value="1"/>
</dbReference>
<feature type="region of interest" description="Disordered" evidence="8">
    <location>
        <begin position="294"/>
        <end position="320"/>
    </location>
</feature>
<feature type="compositionally biased region" description="Polar residues" evidence="8">
    <location>
        <begin position="8"/>
        <end position="18"/>
    </location>
</feature>
<dbReference type="Pfam" id="PF01363">
    <property type="entry name" value="FYVE"/>
    <property type="match status" value="1"/>
</dbReference>
<dbReference type="GO" id="GO:0005524">
    <property type="term" value="F:ATP binding"/>
    <property type="evidence" value="ECO:0007669"/>
    <property type="project" value="UniProtKB-KW"/>
</dbReference>
<dbReference type="InterPro" id="IPR000432">
    <property type="entry name" value="DNA_mismatch_repair_MutS_C"/>
</dbReference>
<dbReference type="PROSITE" id="PS50178">
    <property type="entry name" value="ZF_FYVE"/>
    <property type="match status" value="1"/>
</dbReference>
<dbReference type="InterPro" id="IPR029033">
    <property type="entry name" value="His_PPase_superfam"/>
</dbReference>